<protein>
    <submittedName>
        <fullName evidence="6">Arylsulfatase</fullName>
        <ecNumber evidence="6">3.1.6.1</ecNumber>
    </submittedName>
</protein>
<dbReference type="PANTHER" id="PTHR42693:SF53">
    <property type="entry name" value="ENDO-4-O-SULFATASE"/>
    <property type="match status" value="1"/>
</dbReference>
<dbReference type="Gene3D" id="3.40.720.10">
    <property type="entry name" value="Alkaline Phosphatase, subunit A"/>
    <property type="match status" value="2"/>
</dbReference>
<evidence type="ECO:0000313" key="7">
    <source>
        <dbReference type="Proteomes" id="UP000316213"/>
    </source>
</evidence>
<dbReference type="AlphaFoldDB" id="A0A5C6ACN6"/>
<evidence type="ECO:0000256" key="4">
    <source>
        <dbReference type="SAM" id="SignalP"/>
    </source>
</evidence>
<dbReference type="EC" id="3.1.6.1" evidence="6"/>
<dbReference type="Gene3D" id="3.30.1120.10">
    <property type="match status" value="1"/>
</dbReference>
<dbReference type="Pfam" id="PF00884">
    <property type="entry name" value="Sulfatase"/>
    <property type="match status" value="2"/>
</dbReference>
<dbReference type="EMBL" id="SJPM01000004">
    <property type="protein sequence ID" value="TWT97369.1"/>
    <property type="molecule type" value="Genomic_DNA"/>
</dbReference>
<evidence type="ECO:0000256" key="1">
    <source>
        <dbReference type="ARBA" id="ARBA00008779"/>
    </source>
</evidence>
<dbReference type="InterPro" id="IPR017850">
    <property type="entry name" value="Alkaline_phosphatase_core_sf"/>
</dbReference>
<feature type="compositionally biased region" description="Basic residues" evidence="3">
    <location>
        <begin position="443"/>
        <end position="452"/>
    </location>
</feature>
<keyword evidence="7" id="KW-1185">Reference proteome</keyword>
<feature type="signal peptide" evidence="4">
    <location>
        <begin position="1"/>
        <end position="20"/>
    </location>
</feature>
<dbReference type="GO" id="GO:0004065">
    <property type="term" value="F:arylsulfatase activity"/>
    <property type="evidence" value="ECO:0007669"/>
    <property type="project" value="UniProtKB-EC"/>
</dbReference>
<feature type="domain" description="Sulfatase N-terminal" evidence="5">
    <location>
        <begin position="485"/>
        <end position="838"/>
    </location>
</feature>
<dbReference type="InterPro" id="IPR035874">
    <property type="entry name" value="IDS"/>
</dbReference>
<proteinExistence type="inferred from homology"/>
<comment type="caution">
    <text evidence="6">The sequence shown here is derived from an EMBL/GenBank/DDBJ whole genome shotgun (WGS) entry which is preliminary data.</text>
</comment>
<feature type="chain" id="PRO_5022686708" evidence="4">
    <location>
        <begin position="21"/>
        <end position="981"/>
    </location>
</feature>
<dbReference type="RefSeq" id="WP_197167876.1">
    <property type="nucleotide sequence ID" value="NZ_SJPM01000004.1"/>
</dbReference>
<evidence type="ECO:0000256" key="2">
    <source>
        <dbReference type="ARBA" id="ARBA00022801"/>
    </source>
</evidence>
<evidence type="ECO:0000256" key="3">
    <source>
        <dbReference type="SAM" id="MobiDB-lite"/>
    </source>
</evidence>
<evidence type="ECO:0000313" key="6">
    <source>
        <dbReference type="EMBL" id="TWT97369.1"/>
    </source>
</evidence>
<dbReference type="Proteomes" id="UP000316213">
    <property type="component" value="Unassembled WGS sequence"/>
</dbReference>
<dbReference type="SUPFAM" id="SSF53649">
    <property type="entry name" value="Alkaline phosphatase-like"/>
    <property type="match status" value="2"/>
</dbReference>
<evidence type="ECO:0000259" key="5">
    <source>
        <dbReference type="Pfam" id="PF00884"/>
    </source>
</evidence>
<feature type="region of interest" description="Disordered" evidence="3">
    <location>
        <begin position="432"/>
        <end position="461"/>
    </location>
</feature>
<sequence precursor="true">MNIKLLFLLFVGTAIGHVFAAEVKPPNIVLIVADDLGYADVLFNPQHPPEISTPHLDALAKESVICRQGYVSGHVCSPTRAGLMTGRYQQRMGLYTGGEAGSGLPMSEMIFPQFLSPAGYISCQLGKWHLGPTPQWSPALRGFDEVFGFLGRGAHDYFKLNDPSDPIYRGTQPVQESGYLTDRLGEEAVSFIQRHDADPFFLYLAFNAVHAPLQAPADEVAKFDTGNPDRNTLLAMGKRMDDAIGNIVATLKQESVWDNTLLFFISDNGGPLAQTANNTPLRGGKHQDYEGGVRVPFLVCWPGKLTPGESQAVVSSLDILPTALAAADIASPEKSSFDGINILPILRGETTPTPRDLFWCAGAEEGWWAVRSGDWKVVGDKQRVGLFDLSQDVSEKQDLAQQMPEKLAELTALHDSWLEEMAYPMKGGAKRYGMPAPLDKKAKGTKKPKKRKASSDPSVSADGDVRDAFVALPAKPQKAASSRPPNVLFLAVDDMNDWIGCLETTPHAITPNIDALAARGVNFTNAHTAGVFCAPSRAAIFSGQYASTTGCYTSPNYFVHHPEIESLQTSFAKAGYTTLGAGKLYHHPAGAIDQRGWAEFFLRNQFQREGGWALESWSSDTPVPQPFPASIYNRGKQITGGLFLEWGPIPNEREEEMADTIRINWAVEQLKQKHDKPFFLACGIYAPHFPNYCPQKYFDMYDPDQIPLPPMKDDDLEDLPPKVRRQKENRRRAHHDKLVEIDAVDDAIHGYLACMSYADAMMGRVLDALESSPYADNTIVVFWSDHGYHHGEKGDWGKHTLWERTSNVPFIWAGPGVTQGQKSDVTVSLIDMYPTLVEMCELPRPSQTLEGESLAETLIDPTMASDRNVLLPYMTPGEFAIINRDWRYIRYGDDGEELYNVREDPNEWNNLASDPQYTDIMAELSRSAPQSFAAPEPKLNERKDLVVEGETFRWQQGKGNYVPHPKYLPYNAAVASPTEQK</sequence>
<dbReference type="CDD" id="cd16030">
    <property type="entry name" value="iduronate-2-sulfatase"/>
    <property type="match status" value="1"/>
</dbReference>
<dbReference type="InterPro" id="IPR050738">
    <property type="entry name" value="Sulfatase"/>
</dbReference>
<dbReference type="PANTHER" id="PTHR42693">
    <property type="entry name" value="ARYLSULFATASE FAMILY MEMBER"/>
    <property type="match status" value="1"/>
</dbReference>
<keyword evidence="4" id="KW-0732">Signal</keyword>
<feature type="domain" description="Sulfatase N-terminal" evidence="5">
    <location>
        <begin position="26"/>
        <end position="329"/>
    </location>
</feature>
<accession>A0A5C6ACN6</accession>
<keyword evidence="2 6" id="KW-0378">Hydrolase</keyword>
<dbReference type="InterPro" id="IPR000917">
    <property type="entry name" value="Sulfatase_N"/>
</dbReference>
<dbReference type="GO" id="GO:0004423">
    <property type="term" value="F:iduronate-2-sulfatase activity"/>
    <property type="evidence" value="ECO:0007669"/>
    <property type="project" value="InterPro"/>
</dbReference>
<reference evidence="6 7" key="1">
    <citation type="submission" date="2019-02" db="EMBL/GenBank/DDBJ databases">
        <title>Deep-cultivation of Planctomycetes and their phenomic and genomic characterization uncovers novel biology.</title>
        <authorList>
            <person name="Wiegand S."/>
            <person name="Jogler M."/>
            <person name="Boedeker C."/>
            <person name="Pinto D."/>
            <person name="Vollmers J."/>
            <person name="Rivas-Marin E."/>
            <person name="Kohn T."/>
            <person name="Peeters S.H."/>
            <person name="Heuer A."/>
            <person name="Rast P."/>
            <person name="Oberbeckmann S."/>
            <person name="Bunk B."/>
            <person name="Jeske O."/>
            <person name="Meyerdierks A."/>
            <person name="Storesund J.E."/>
            <person name="Kallscheuer N."/>
            <person name="Luecker S."/>
            <person name="Lage O.M."/>
            <person name="Pohl T."/>
            <person name="Merkel B.J."/>
            <person name="Hornburger P."/>
            <person name="Mueller R.-W."/>
            <person name="Bruemmer F."/>
            <person name="Labrenz M."/>
            <person name="Spormann A.M."/>
            <person name="Op Den Camp H."/>
            <person name="Overmann J."/>
            <person name="Amann R."/>
            <person name="Jetten M.S.M."/>
            <person name="Mascher T."/>
            <person name="Medema M.H."/>
            <person name="Devos D.P."/>
            <person name="Kaster A.-K."/>
            <person name="Ovreas L."/>
            <person name="Rohde M."/>
            <person name="Galperin M.Y."/>
            <person name="Jogler C."/>
        </authorList>
    </citation>
    <scope>NUCLEOTIDE SEQUENCE [LARGE SCALE GENOMIC DNA]</scope>
    <source>
        <strain evidence="6 7">Pla100</strain>
    </source>
</reference>
<name>A0A5C6ACN6_9BACT</name>
<organism evidence="6 7">
    <name type="scientific">Neorhodopirellula pilleata</name>
    <dbReference type="NCBI Taxonomy" id="2714738"/>
    <lineage>
        <taxon>Bacteria</taxon>
        <taxon>Pseudomonadati</taxon>
        <taxon>Planctomycetota</taxon>
        <taxon>Planctomycetia</taxon>
        <taxon>Pirellulales</taxon>
        <taxon>Pirellulaceae</taxon>
        <taxon>Neorhodopirellula</taxon>
    </lineage>
</organism>
<gene>
    <name evidence="6" type="primary">atsA_26</name>
    <name evidence="6" type="ORF">Pla100_25210</name>
</gene>
<comment type="similarity">
    <text evidence="1">Belongs to the sulfatase family.</text>
</comment>